<organism evidence="13 14">
    <name type="scientific">Candida tropicalis (strain ATCC MYA-3404 / T1)</name>
    <name type="common">Yeast</name>
    <dbReference type="NCBI Taxonomy" id="294747"/>
    <lineage>
        <taxon>Eukaryota</taxon>
        <taxon>Fungi</taxon>
        <taxon>Dikarya</taxon>
        <taxon>Ascomycota</taxon>
        <taxon>Saccharomycotina</taxon>
        <taxon>Pichiomycetes</taxon>
        <taxon>Debaryomycetaceae</taxon>
        <taxon>Candida/Lodderomyces clade</taxon>
        <taxon>Candida</taxon>
    </lineage>
</organism>
<evidence type="ECO:0000256" key="6">
    <source>
        <dbReference type="ARBA" id="ARBA00022989"/>
    </source>
</evidence>
<dbReference type="Pfam" id="PF03798">
    <property type="entry name" value="TRAM_LAG1_CLN8"/>
    <property type="match status" value="1"/>
</dbReference>
<evidence type="ECO:0000256" key="8">
    <source>
        <dbReference type="ARBA" id="ARBA00023180"/>
    </source>
</evidence>
<keyword evidence="7 9" id="KW-0472">Membrane</keyword>
<dbReference type="SMART" id="SM00724">
    <property type="entry name" value="TLC"/>
    <property type="match status" value="1"/>
</dbReference>
<evidence type="ECO:0000256" key="11">
    <source>
        <dbReference type="SAM" id="Phobius"/>
    </source>
</evidence>
<dbReference type="HOGENOM" id="CLU_028277_4_0_1"/>
<comment type="subcellular location">
    <subcellularLocation>
        <location evidence="1">Endoplasmic reticulum membrane</location>
        <topology evidence="1">Multi-pass membrane protein</topology>
    </subcellularLocation>
</comment>
<evidence type="ECO:0000313" key="14">
    <source>
        <dbReference type="Proteomes" id="UP000002037"/>
    </source>
</evidence>
<keyword evidence="6 11" id="KW-1133">Transmembrane helix</keyword>
<feature type="transmembrane region" description="Helical" evidence="11">
    <location>
        <begin position="222"/>
        <end position="240"/>
    </location>
</feature>
<evidence type="ECO:0000256" key="10">
    <source>
        <dbReference type="SAM" id="MobiDB-lite"/>
    </source>
</evidence>
<feature type="compositionally biased region" description="Acidic residues" evidence="10">
    <location>
        <begin position="393"/>
        <end position="416"/>
    </location>
</feature>
<evidence type="ECO:0000259" key="12">
    <source>
        <dbReference type="PROSITE" id="PS50922"/>
    </source>
</evidence>
<dbReference type="PANTHER" id="PTHR12560:SF11">
    <property type="entry name" value="CERAMIDE SYNTHASE LAC1-RELATED"/>
    <property type="match status" value="1"/>
</dbReference>
<sequence>MTSSSSSLAPPSDKSIRHRSSSVGRIDVGDTASRSFSTMPTTRSSRRRSIARLQELQDKSTTDSAIVHKLIVGFRELTYRHTWIWPFIVLCVMVGTYLVSSPTGQIHQILGDMIIPSYHIPGTDQYAKGANDFKFVGFYAIFFTFLREFMMCCVLRPISVWLGVTKEAKQKRFLEQTYAMFYYGMTGPFGLWIMSRLPLWYFETTPFYEHYPHKTHDIYFKIYYLGQAAFWVQQSVILILQLEKPRKDFKELVLHHIITIALIWCSYRFHFTWMGLAVYITMDISDFFLALSKTLNYLDSPITAPFFALFIGVWIYLRHYINLKILWSVLTEFRSVGDFTLNWDTQQYKCWISQPITFFLIFALQLVNIYWLVLIFRILYRYIFAGVAKDERSDDEDDEEEEDDDDDDDEIEEGEKIEDKKDQ</sequence>
<dbReference type="KEGG" id="ctp:CTRG_00979"/>
<feature type="region of interest" description="Disordered" evidence="10">
    <location>
        <begin position="390"/>
        <end position="423"/>
    </location>
</feature>
<keyword evidence="14" id="KW-1185">Reference proteome</keyword>
<dbReference type="PROSITE" id="PS50922">
    <property type="entry name" value="TLC"/>
    <property type="match status" value="1"/>
</dbReference>
<accession>C5M4I9</accession>
<dbReference type="PIRSF" id="PIRSF005225">
    <property type="entry name" value="LAG1_LAC1"/>
    <property type="match status" value="1"/>
</dbReference>
<evidence type="ECO:0000256" key="4">
    <source>
        <dbReference type="ARBA" id="ARBA00022692"/>
    </source>
</evidence>
<feature type="transmembrane region" description="Helical" evidence="11">
    <location>
        <begin position="356"/>
        <end position="380"/>
    </location>
</feature>
<feature type="transmembrane region" description="Helical" evidence="11">
    <location>
        <begin position="136"/>
        <end position="158"/>
    </location>
</feature>
<keyword evidence="3" id="KW-0808">Transferase</keyword>
<comment type="similarity">
    <text evidence="2">Belongs to the sphingosine N-acyltransferase family.</text>
</comment>
<dbReference type="GO" id="GO:0050291">
    <property type="term" value="F:sphingosine N-acyltransferase activity"/>
    <property type="evidence" value="ECO:0007669"/>
    <property type="project" value="InterPro"/>
</dbReference>
<feature type="domain" description="TLC" evidence="12">
    <location>
        <begin position="168"/>
        <end position="384"/>
    </location>
</feature>
<evidence type="ECO:0000313" key="13">
    <source>
        <dbReference type="EMBL" id="EER36239.1"/>
    </source>
</evidence>
<dbReference type="InterPro" id="IPR016439">
    <property type="entry name" value="Lag1/Lac1-like"/>
</dbReference>
<feature type="transmembrane region" description="Helical" evidence="11">
    <location>
        <begin position="252"/>
        <end position="270"/>
    </location>
</feature>
<dbReference type="InterPro" id="IPR006634">
    <property type="entry name" value="TLC-dom"/>
</dbReference>
<keyword evidence="4 9" id="KW-0812">Transmembrane</keyword>
<evidence type="ECO:0000256" key="1">
    <source>
        <dbReference type="ARBA" id="ARBA00004477"/>
    </source>
</evidence>
<dbReference type="OrthoDB" id="3053196at2759"/>
<evidence type="ECO:0000256" key="3">
    <source>
        <dbReference type="ARBA" id="ARBA00022679"/>
    </source>
</evidence>
<dbReference type="GeneID" id="8301880"/>
<dbReference type="AlphaFoldDB" id="C5M4I9"/>
<dbReference type="GO" id="GO:0046513">
    <property type="term" value="P:ceramide biosynthetic process"/>
    <property type="evidence" value="ECO:0007669"/>
    <property type="project" value="InterPro"/>
</dbReference>
<gene>
    <name evidence="13" type="ORF">CTRG_00979</name>
</gene>
<proteinExistence type="inferred from homology"/>
<protein>
    <submittedName>
        <fullName evidence="13">Longevity-assurance protein 1</fullName>
    </submittedName>
</protein>
<dbReference type="VEuPathDB" id="FungiDB:CTRG_00979"/>
<keyword evidence="8" id="KW-0325">Glycoprotein</keyword>
<dbReference type="Proteomes" id="UP000002037">
    <property type="component" value="Unassembled WGS sequence"/>
</dbReference>
<dbReference type="GO" id="GO:0005789">
    <property type="term" value="C:endoplasmic reticulum membrane"/>
    <property type="evidence" value="ECO:0007669"/>
    <property type="project" value="UniProtKB-SubCell"/>
</dbReference>
<evidence type="ECO:0000256" key="2">
    <source>
        <dbReference type="ARBA" id="ARBA00009808"/>
    </source>
</evidence>
<dbReference type="EMBL" id="GG692395">
    <property type="protein sequence ID" value="EER36239.1"/>
    <property type="molecule type" value="Genomic_DNA"/>
</dbReference>
<keyword evidence="5" id="KW-0256">Endoplasmic reticulum</keyword>
<feature type="compositionally biased region" description="Low complexity" evidence="10">
    <location>
        <begin position="33"/>
        <end position="43"/>
    </location>
</feature>
<feature type="transmembrane region" description="Helical" evidence="11">
    <location>
        <begin position="83"/>
        <end position="100"/>
    </location>
</feature>
<evidence type="ECO:0000256" key="7">
    <source>
        <dbReference type="ARBA" id="ARBA00023136"/>
    </source>
</evidence>
<evidence type="ECO:0000256" key="9">
    <source>
        <dbReference type="PROSITE-ProRule" id="PRU00205"/>
    </source>
</evidence>
<reference evidence="13 14" key="1">
    <citation type="journal article" date="2009" name="Nature">
        <title>Evolution of pathogenicity and sexual reproduction in eight Candida genomes.</title>
        <authorList>
            <person name="Butler G."/>
            <person name="Rasmussen M.D."/>
            <person name="Lin M.F."/>
            <person name="Santos M.A."/>
            <person name="Sakthikumar S."/>
            <person name="Munro C.A."/>
            <person name="Rheinbay E."/>
            <person name="Grabherr M."/>
            <person name="Forche A."/>
            <person name="Reedy J.L."/>
            <person name="Agrafioti I."/>
            <person name="Arnaud M.B."/>
            <person name="Bates S."/>
            <person name="Brown A.J."/>
            <person name="Brunke S."/>
            <person name="Costanzo M.C."/>
            <person name="Fitzpatrick D.A."/>
            <person name="de Groot P.W."/>
            <person name="Harris D."/>
            <person name="Hoyer L.L."/>
            <person name="Hube B."/>
            <person name="Klis F.M."/>
            <person name="Kodira C."/>
            <person name="Lennard N."/>
            <person name="Logue M.E."/>
            <person name="Martin R."/>
            <person name="Neiman A.M."/>
            <person name="Nikolaou E."/>
            <person name="Quail M.A."/>
            <person name="Quinn J."/>
            <person name="Santos M.C."/>
            <person name="Schmitzberger F.F."/>
            <person name="Sherlock G."/>
            <person name="Shah P."/>
            <person name="Silverstein K.A."/>
            <person name="Skrzypek M.S."/>
            <person name="Soll D."/>
            <person name="Staggs R."/>
            <person name="Stansfield I."/>
            <person name="Stumpf M.P."/>
            <person name="Sudbery P.E."/>
            <person name="Srikantha T."/>
            <person name="Zeng Q."/>
            <person name="Berman J."/>
            <person name="Berriman M."/>
            <person name="Heitman J."/>
            <person name="Gow N.A."/>
            <person name="Lorenz M.C."/>
            <person name="Birren B.W."/>
            <person name="Kellis M."/>
            <person name="Cuomo C.A."/>
        </authorList>
    </citation>
    <scope>NUCLEOTIDE SEQUENCE [LARGE SCALE GENOMIC DNA]</scope>
    <source>
        <strain evidence="14">ATCC MYA-3404 / T1</strain>
    </source>
</reference>
<dbReference type="eggNOG" id="KOG1607">
    <property type="taxonomic scope" value="Eukaryota"/>
</dbReference>
<dbReference type="PANTHER" id="PTHR12560">
    <property type="entry name" value="LONGEVITY ASSURANCE FACTOR 1 LAG1"/>
    <property type="match status" value="1"/>
</dbReference>
<evidence type="ECO:0000256" key="5">
    <source>
        <dbReference type="ARBA" id="ARBA00022824"/>
    </source>
</evidence>
<feature type="transmembrane region" description="Helical" evidence="11">
    <location>
        <begin position="302"/>
        <end position="321"/>
    </location>
</feature>
<dbReference type="STRING" id="294747.C5M4I9"/>
<feature type="region of interest" description="Disordered" evidence="10">
    <location>
        <begin position="1"/>
        <end position="48"/>
    </location>
</feature>
<name>C5M4I9_CANTT</name>
<feature type="transmembrane region" description="Helical" evidence="11">
    <location>
        <begin position="179"/>
        <end position="202"/>
    </location>
</feature>
<dbReference type="RefSeq" id="XP_002546197.1">
    <property type="nucleotide sequence ID" value="XM_002546151.1"/>
</dbReference>